<evidence type="ECO:0000313" key="2">
    <source>
        <dbReference type="EMBL" id="AYM87329.1"/>
    </source>
</evidence>
<sequence length="134" mass="14720">MKGSSGKKAATQANSAANDNSPKKPRTQPKKERAFIYILQHPAGATENDILRNVGLSSGRNYFTQLERLHGFELTRVNDENPDGIGTHLRYSFSSPKIAAAILKEINASRARRKAGALSQEKEAELLAPFNRLS</sequence>
<feature type="compositionally biased region" description="Polar residues" evidence="1">
    <location>
        <begin position="11"/>
        <end position="20"/>
    </location>
</feature>
<dbReference type="RefSeq" id="WP_121637828.1">
    <property type="nucleotide sequence ID" value="NZ_CP033065.1"/>
</dbReference>
<name>A0AAD0U4U2_9GAMM</name>
<feature type="region of interest" description="Disordered" evidence="1">
    <location>
        <begin position="1"/>
        <end position="33"/>
    </location>
</feature>
<dbReference type="Proteomes" id="UP000279995">
    <property type="component" value="Chromosome I"/>
</dbReference>
<evidence type="ECO:0000313" key="3">
    <source>
        <dbReference type="Proteomes" id="UP000279995"/>
    </source>
</evidence>
<dbReference type="EMBL" id="CP033065">
    <property type="protein sequence ID" value="AYM87329.1"/>
    <property type="molecule type" value="Genomic_DNA"/>
</dbReference>
<organism evidence="2 3">
    <name type="scientific">Pseudoalteromonas agarivorans</name>
    <dbReference type="NCBI Taxonomy" id="176102"/>
    <lineage>
        <taxon>Bacteria</taxon>
        <taxon>Pseudomonadati</taxon>
        <taxon>Pseudomonadota</taxon>
        <taxon>Gammaproteobacteria</taxon>
        <taxon>Alteromonadales</taxon>
        <taxon>Pseudoalteromonadaceae</taxon>
        <taxon>Pseudoalteromonas</taxon>
    </lineage>
</organism>
<evidence type="ECO:0000256" key="1">
    <source>
        <dbReference type="SAM" id="MobiDB-lite"/>
    </source>
</evidence>
<protein>
    <submittedName>
        <fullName evidence="2">Uncharacterized protein</fullName>
    </submittedName>
</protein>
<dbReference type="AlphaFoldDB" id="A0AAD0U4U2"/>
<gene>
    <name evidence="2" type="ORF">D9T18_11905</name>
</gene>
<accession>A0AAD0U4U2</accession>
<proteinExistence type="predicted"/>
<reference evidence="2 3" key="1">
    <citation type="submission" date="2018-10" db="EMBL/GenBank/DDBJ databases">
        <title>Complete Genome Sequence and Transcriptomic Profiles of a Marine Bacterium, Pseudoalteromonas agarivorans Hao 2018.</title>
        <authorList>
            <person name="Hao L."/>
        </authorList>
    </citation>
    <scope>NUCLEOTIDE SEQUENCE [LARGE SCALE GENOMIC DNA]</scope>
    <source>
        <strain evidence="2 3">Hao 2018</strain>
    </source>
</reference>